<accession>A0A0S2M0D1</accession>
<evidence type="ECO:0000256" key="5">
    <source>
        <dbReference type="ARBA" id="ARBA00022683"/>
    </source>
</evidence>
<comment type="function">
    <text evidence="1">General (non sugar-specific) component of the phosphoenolpyruvate-dependent sugar phosphotransferase system (sugar PTS). This major carbohydrate active-transport system catalyzes the phosphorylation of incoming sugar substrates concomitantly with their translocation across the cell membrane. The phosphoryl group from phosphoenolpyruvate (PEP) is transferred to the phosphoryl carrier protein HPr by enzyme I. Phospho-HPr then transfers it to the PTS EIIA domain.</text>
</comment>
<evidence type="ECO:0000313" key="7">
    <source>
        <dbReference type="EMBL" id="ALO66891.1"/>
    </source>
</evidence>
<dbReference type="InterPro" id="IPR000032">
    <property type="entry name" value="HPr-like"/>
</dbReference>
<evidence type="ECO:0000256" key="4">
    <source>
        <dbReference type="ARBA" id="ARBA00022490"/>
    </source>
</evidence>
<dbReference type="GO" id="GO:0005737">
    <property type="term" value="C:cytoplasm"/>
    <property type="evidence" value="ECO:0007669"/>
    <property type="project" value="UniProtKB-SubCell"/>
</dbReference>
<dbReference type="Pfam" id="PF00381">
    <property type="entry name" value="PTS-HPr"/>
    <property type="match status" value="1"/>
</dbReference>
<evidence type="ECO:0000256" key="1">
    <source>
        <dbReference type="ARBA" id="ARBA00003681"/>
    </source>
</evidence>
<comment type="subcellular location">
    <subcellularLocation>
        <location evidence="2">Cytoplasm</location>
    </subcellularLocation>
</comment>
<sequence>MYTRKATIAASVGLHARPAAVFVRAVNQTGLPITLAKAGQPPVDARSLLAVMSADFEYGTEVEISVEHNEAGEEAVTTAVDALAQLLLTDLVDQPLKPA</sequence>
<dbReference type="CDD" id="cd00367">
    <property type="entry name" value="PTS-HPr_like"/>
    <property type="match status" value="1"/>
</dbReference>
<dbReference type="GO" id="GO:0009401">
    <property type="term" value="P:phosphoenolpyruvate-dependent sugar phosphotransferase system"/>
    <property type="evidence" value="ECO:0007669"/>
    <property type="project" value="UniProtKB-KW"/>
</dbReference>
<reference evidence="8" key="1">
    <citation type="submission" date="2015-11" db="EMBL/GenBank/DDBJ databases">
        <authorList>
            <person name="Kumar R."/>
            <person name="Singh D."/>
            <person name="Swarnkar M.K."/>
            <person name="Singh A.K."/>
            <person name="Kumar S."/>
        </authorList>
    </citation>
    <scope>NUCLEOTIDE SEQUENCE [LARGE SCALE GENOMIC DNA]</scope>
    <source>
        <strain evidence="8">ERGS4:06</strain>
    </source>
</reference>
<dbReference type="Proteomes" id="UP000059574">
    <property type="component" value="Chromosome"/>
</dbReference>
<dbReference type="RefSeq" id="WP_062288564.1">
    <property type="nucleotide sequence ID" value="NZ_CP013200.1"/>
</dbReference>
<dbReference type="PRINTS" id="PR00107">
    <property type="entry name" value="PHOSPHOCPHPR"/>
</dbReference>
<dbReference type="OrthoDB" id="350754at2"/>
<protein>
    <recommendedName>
        <fullName evidence="3">Phosphocarrier protein HPr</fullName>
    </recommendedName>
</protein>
<dbReference type="AlphaFoldDB" id="A0A0S2M0D1"/>
<evidence type="ECO:0000259" key="6">
    <source>
        <dbReference type="PROSITE" id="PS51350"/>
    </source>
</evidence>
<dbReference type="InterPro" id="IPR001020">
    <property type="entry name" value="PTS_HPr_His_P_site"/>
</dbReference>
<dbReference type="PANTHER" id="PTHR33705">
    <property type="entry name" value="PHOSPHOCARRIER PROTEIN HPR"/>
    <property type="match status" value="1"/>
</dbReference>
<dbReference type="PROSITE" id="PS51350">
    <property type="entry name" value="PTS_HPR_DOM"/>
    <property type="match status" value="1"/>
</dbReference>
<dbReference type="PROSITE" id="PS00369">
    <property type="entry name" value="PTS_HPR_HIS"/>
    <property type="match status" value="1"/>
</dbReference>
<feature type="domain" description="HPr" evidence="6">
    <location>
        <begin position="1"/>
        <end position="94"/>
    </location>
</feature>
<keyword evidence="4" id="KW-0963">Cytoplasm</keyword>
<gene>
    <name evidence="7" type="ORF">AS189_10735</name>
</gene>
<dbReference type="Gene3D" id="3.30.1340.10">
    <property type="entry name" value="HPr-like"/>
    <property type="match status" value="1"/>
</dbReference>
<evidence type="ECO:0000256" key="2">
    <source>
        <dbReference type="ARBA" id="ARBA00004496"/>
    </source>
</evidence>
<name>A0A0S2M0D1_9MICC</name>
<evidence type="ECO:0000313" key="8">
    <source>
        <dbReference type="Proteomes" id="UP000059574"/>
    </source>
</evidence>
<keyword evidence="5" id="KW-0598">Phosphotransferase system</keyword>
<dbReference type="InterPro" id="IPR035895">
    <property type="entry name" value="HPr-like_sf"/>
</dbReference>
<dbReference type="SUPFAM" id="SSF55594">
    <property type="entry name" value="HPr-like"/>
    <property type="match status" value="1"/>
</dbReference>
<proteinExistence type="predicted"/>
<dbReference type="InterPro" id="IPR050399">
    <property type="entry name" value="HPr"/>
</dbReference>
<dbReference type="NCBIfam" id="TIGR01003">
    <property type="entry name" value="PTS_HPr_family"/>
    <property type="match status" value="1"/>
</dbReference>
<dbReference type="PANTHER" id="PTHR33705:SF2">
    <property type="entry name" value="PHOSPHOCARRIER PROTEIN NPR"/>
    <property type="match status" value="1"/>
</dbReference>
<organism evidence="7 8">
    <name type="scientific">Arthrobacter alpinus</name>
    <dbReference type="NCBI Taxonomy" id="656366"/>
    <lineage>
        <taxon>Bacteria</taxon>
        <taxon>Bacillati</taxon>
        <taxon>Actinomycetota</taxon>
        <taxon>Actinomycetes</taxon>
        <taxon>Micrococcales</taxon>
        <taxon>Micrococcaceae</taxon>
        <taxon>Arthrobacter</taxon>
    </lineage>
</organism>
<reference evidence="7 8" key="2">
    <citation type="journal article" date="2016" name="J. Biotechnol.">
        <title>Complete genome sequence of Arthrobacter alpinus ERGS4:06, a yellow pigmented bacterium tolerant to cold and radiations isolated from Sikkim Himalaya.</title>
        <authorList>
            <person name="Kumar R."/>
            <person name="Singh D."/>
            <person name="Swarnkar M.K."/>
            <person name="Singh A.K."/>
            <person name="Kumar S."/>
        </authorList>
    </citation>
    <scope>NUCLEOTIDE SEQUENCE [LARGE SCALE GENOMIC DNA]</scope>
    <source>
        <strain evidence="7 8">ERGS4:06</strain>
    </source>
</reference>
<dbReference type="EMBL" id="CP013200">
    <property type="protein sequence ID" value="ALO66891.1"/>
    <property type="molecule type" value="Genomic_DNA"/>
</dbReference>
<evidence type="ECO:0000256" key="3">
    <source>
        <dbReference type="ARBA" id="ARBA00020422"/>
    </source>
</evidence>